<dbReference type="OrthoDB" id="9793039at2"/>
<dbReference type="Pfam" id="PF00903">
    <property type="entry name" value="Glyoxalase"/>
    <property type="match status" value="2"/>
</dbReference>
<protein>
    <submittedName>
        <fullName evidence="2">Glyoxalase</fullName>
    </submittedName>
</protein>
<dbReference type="InterPro" id="IPR004360">
    <property type="entry name" value="Glyas_Fos-R_dOase_dom"/>
</dbReference>
<proteinExistence type="predicted"/>
<dbReference type="CDD" id="cd07247">
    <property type="entry name" value="SgaA_N_like"/>
    <property type="match status" value="2"/>
</dbReference>
<dbReference type="Gene3D" id="3.10.180.10">
    <property type="entry name" value="2,3-Dihydroxybiphenyl 1,2-Dioxygenase, domain 1"/>
    <property type="match status" value="2"/>
</dbReference>
<dbReference type="RefSeq" id="WP_037310723.1">
    <property type="nucleotide sequence ID" value="NZ_FOWS01000008.1"/>
</dbReference>
<evidence type="ECO:0000313" key="3">
    <source>
        <dbReference type="Proteomes" id="UP000030848"/>
    </source>
</evidence>
<feature type="domain" description="VOC" evidence="1">
    <location>
        <begin position="12"/>
        <end position="126"/>
    </location>
</feature>
<dbReference type="InterPro" id="IPR037523">
    <property type="entry name" value="VOC_core"/>
</dbReference>
<evidence type="ECO:0000259" key="1">
    <source>
        <dbReference type="PROSITE" id="PS51819"/>
    </source>
</evidence>
<name>A0A837D7P8_9PSEU</name>
<dbReference type="PANTHER" id="PTHR33993">
    <property type="entry name" value="GLYOXALASE-RELATED"/>
    <property type="match status" value="1"/>
</dbReference>
<dbReference type="InterPro" id="IPR029068">
    <property type="entry name" value="Glyas_Bleomycin-R_OHBP_Dase"/>
</dbReference>
<dbReference type="EMBL" id="JRZE01000004">
    <property type="protein sequence ID" value="KHF43859.1"/>
    <property type="molecule type" value="Genomic_DNA"/>
</dbReference>
<dbReference type="InterPro" id="IPR052164">
    <property type="entry name" value="Anthracycline_SecMetBiosynth"/>
</dbReference>
<dbReference type="PANTHER" id="PTHR33993:SF10">
    <property type="entry name" value="CONSERVED PROTEIN"/>
    <property type="match status" value="1"/>
</dbReference>
<feature type="domain" description="VOC" evidence="1">
    <location>
        <begin position="140"/>
        <end position="255"/>
    </location>
</feature>
<organism evidence="2 3">
    <name type="scientific">Saccharomonospora viridis</name>
    <dbReference type="NCBI Taxonomy" id="1852"/>
    <lineage>
        <taxon>Bacteria</taxon>
        <taxon>Bacillati</taxon>
        <taxon>Actinomycetota</taxon>
        <taxon>Actinomycetes</taxon>
        <taxon>Pseudonocardiales</taxon>
        <taxon>Pseudonocardiaceae</taxon>
        <taxon>Saccharomonospora</taxon>
    </lineage>
</organism>
<gene>
    <name evidence="2" type="ORF">MINT15_21640</name>
</gene>
<dbReference type="SUPFAM" id="SSF54593">
    <property type="entry name" value="Glyoxalase/Bleomycin resistance protein/Dihydroxybiphenyl dioxygenase"/>
    <property type="match status" value="2"/>
</dbReference>
<comment type="caution">
    <text evidence="2">The sequence shown here is derived from an EMBL/GenBank/DDBJ whole genome shotgun (WGS) entry which is preliminary data.</text>
</comment>
<dbReference type="AlphaFoldDB" id="A0A837D7P8"/>
<dbReference type="PROSITE" id="PS51819">
    <property type="entry name" value="VOC"/>
    <property type="match status" value="2"/>
</dbReference>
<evidence type="ECO:0000313" key="2">
    <source>
        <dbReference type="EMBL" id="KHF43859.1"/>
    </source>
</evidence>
<reference evidence="2 3" key="1">
    <citation type="submission" date="2014-10" db="EMBL/GenBank/DDBJ databases">
        <title>Genome sequence of Micropolyspora internatus JCM3315.</title>
        <authorList>
            <person name="Shin S.-K."/>
            <person name="Yi H."/>
        </authorList>
    </citation>
    <scope>NUCLEOTIDE SEQUENCE [LARGE SCALE GENOMIC DNA]</scope>
    <source>
        <strain evidence="2 3">JCM 3315</strain>
    </source>
</reference>
<dbReference type="Proteomes" id="UP000030848">
    <property type="component" value="Unassembled WGS sequence"/>
</dbReference>
<sequence>MIVRDTPYPDGMPCWVDLRVPDPRMAMDFYGALFGWAFADQGDETGNYLLCLVNGRIVAGLGGSPPDQQAPPVWTTYLATSNVDATAERVRNAGGRLLTEPTDTLWGSRMAIAADPAGAVFGLWQAGRVIGAQLTQAPSALMWNECLTRDFSAAEEFYGHVFGYAIGRQEDQEPAYGTFVSDGRIVGGLGELSPEVPADVPSHWMTYFGVVDTDAVAARAIELDGTVIAPPKDSPYGRVSALSDNQGVAFSVITVTAEPEPEA</sequence>
<accession>A0A837D7P8</accession>